<dbReference type="InterPro" id="IPR025110">
    <property type="entry name" value="AMP-bd_C"/>
</dbReference>
<keyword evidence="4" id="KW-0547">Nucleotide-binding</keyword>
<evidence type="ECO:0000259" key="9">
    <source>
        <dbReference type="Pfam" id="PF16177"/>
    </source>
</evidence>
<dbReference type="PANTHER" id="PTHR24095">
    <property type="entry name" value="ACETYL-COENZYME A SYNTHETASE"/>
    <property type="match status" value="1"/>
</dbReference>
<accession>A0A7W4VXH0</accession>
<evidence type="ECO:0000256" key="2">
    <source>
        <dbReference type="ARBA" id="ARBA00013275"/>
    </source>
</evidence>
<protein>
    <recommendedName>
        <fullName evidence="2">acetate--CoA ligase</fullName>
        <ecNumber evidence="2">6.2.1.1</ecNumber>
    </recommendedName>
</protein>
<dbReference type="Pfam" id="PF13193">
    <property type="entry name" value="AMP-binding_C"/>
    <property type="match status" value="1"/>
</dbReference>
<dbReference type="RefSeq" id="WP_221199839.1">
    <property type="nucleotide sequence ID" value="NZ_JACHWR010000002.1"/>
</dbReference>
<dbReference type="InterPro" id="IPR000873">
    <property type="entry name" value="AMP-dep_synth/lig_dom"/>
</dbReference>
<keyword evidence="6" id="KW-0007">Acetylation</keyword>
<dbReference type="PANTHER" id="PTHR24095:SF14">
    <property type="entry name" value="ACETYL-COENZYME A SYNTHETASE 1"/>
    <property type="match status" value="1"/>
</dbReference>
<organism evidence="10 11">
    <name type="scientific">Nocardioides soli</name>
    <dbReference type="NCBI Taxonomy" id="1036020"/>
    <lineage>
        <taxon>Bacteria</taxon>
        <taxon>Bacillati</taxon>
        <taxon>Actinomycetota</taxon>
        <taxon>Actinomycetes</taxon>
        <taxon>Propionibacteriales</taxon>
        <taxon>Nocardioidaceae</taxon>
        <taxon>Nocardioides</taxon>
    </lineage>
</organism>
<dbReference type="Pfam" id="PF16177">
    <property type="entry name" value="ACAS_N"/>
    <property type="match status" value="1"/>
</dbReference>
<dbReference type="InterPro" id="IPR032387">
    <property type="entry name" value="ACAS_N"/>
</dbReference>
<evidence type="ECO:0000259" key="8">
    <source>
        <dbReference type="Pfam" id="PF13193"/>
    </source>
</evidence>
<dbReference type="InterPro" id="IPR020845">
    <property type="entry name" value="AMP-binding_CS"/>
</dbReference>
<evidence type="ECO:0000259" key="7">
    <source>
        <dbReference type="Pfam" id="PF00501"/>
    </source>
</evidence>
<evidence type="ECO:0000256" key="3">
    <source>
        <dbReference type="ARBA" id="ARBA00022598"/>
    </source>
</evidence>
<dbReference type="Proteomes" id="UP000589626">
    <property type="component" value="Unassembled WGS sequence"/>
</dbReference>
<evidence type="ECO:0000256" key="6">
    <source>
        <dbReference type="ARBA" id="ARBA00022990"/>
    </source>
</evidence>
<evidence type="ECO:0000256" key="1">
    <source>
        <dbReference type="ARBA" id="ARBA00006432"/>
    </source>
</evidence>
<comment type="similarity">
    <text evidence="1">Belongs to the ATP-dependent AMP-binding enzyme family.</text>
</comment>
<dbReference type="GO" id="GO:0003987">
    <property type="term" value="F:acetate-CoA ligase activity"/>
    <property type="evidence" value="ECO:0007669"/>
    <property type="project" value="UniProtKB-EC"/>
</dbReference>
<feature type="domain" description="AMP-binding enzyme C-terminal" evidence="8">
    <location>
        <begin position="501"/>
        <end position="579"/>
    </location>
</feature>
<dbReference type="EMBL" id="JACHWR010000002">
    <property type="protein sequence ID" value="MBB3043107.1"/>
    <property type="molecule type" value="Genomic_DNA"/>
</dbReference>
<dbReference type="Gene3D" id="3.40.50.12780">
    <property type="entry name" value="N-terminal domain of ligase-like"/>
    <property type="match status" value="1"/>
</dbReference>
<dbReference type="Gene3D" id="3.30.300.30">
    <property type="match status" value="1"/>
</dbReference>
<feature type="domain" description="AMP-dependent synthetase/ligase" evidence="7">
    <location>
        <begin position="71"/>
        <end position="441"/>
    </location>
</feature>
<reference evidence="10 11" key="1">
    <citation type="submission" date="2020-08" db="EMBL/GenBank/DDBJ databases">
        <title>Sequencing the genomes of 1000 actinobacteria strains.</title>
        <authorList>
            <person name="Klenk H.-P."/>
        </authorList>
    </citation>
    <scope>NUCLEOTIDE SEQUENCE [LARGE SCALE GENOMIC DNA]</scope>
    <source>
        <strain evidence="10 11">DSM 105498</strain>
    </source>
</reference>
<name>A0A7W4VXH0_9ACTN</name>
<comment type="caution">
    <text evidence="10">The sequence shown here is derived from an EMBL/GenBank/DDBJ whole genome shotgun (WGS) entry which is preliminary data.</text>
</comment>
<proteinExistence type="inferred from homology"/>
<evidence type="ECO:0000313" key="10">
    <source>
        <dbReference type="EMBL" id="MBB3043107.1"/>
    </source>
</evidence>
<dbReference type="AlphaFoldDB" id="A0A7W4VXH0"/>
<keyword evidence="5" id="KW-0067">ATP-binding</keyword>
<feature type="domain" description="Acetyl-coenzyme A synthetase N-terminal" evidence="9">
    <location>
        <begin position="3"/>
        <end position="58"/>
    </location>
</feature>
<dbReference type="InterPro" id="IPR045851">
    <property type="entry name" value="AMP-bd_C_sf"/>
</dbReference>
<dbReference type="InterPro" id="IPR042099">
    <property type="entry name" value="ANL_N_sf"/>
</dbReference>
<dbReference type="GO" id="GO:0006085">
    <property type="term" value="P:acetyl-CoA biosynthetic process"/>
    <property type="evidence" value="ECO:0007669"/>
    <property type="project" value="TreeGrafter"/>
</dbReference>
<dbReference type="EC" id="6.2.1.1" evidence="2"/>
<evidence type="ECO:0000256" key="5">
    <source>
        <dbReference type="ARBA" id="ARBA00022840"/>
    </source>
</evidence>
<gene>
    <name evidence="10" type="ORF">FHU40_002925</name>
</gene>
<dbReference type="PROSITE" id="PS00455">
    <property type="entry name" value="AMP_BINDING"/>
    <property type="match status" value="1"/>
</dbReference>
<keyword evidence="11" id="KW-1185">Reference proteome</keyword>
<keyword evidence="3 10" id="KW-0436">Ligase</keyword>
<dbReference type="SUPFAM" id="SSF56801">
    <property type="entry name" value="Acetyl-CoA synthetase-like"/>
    <property type="match status" value="1"/>
</dbReference>
<sequence>MPELVRRADADPVWFWSAVAAWLGLEWQAEPVELVDDLDRGPDARWFVGGRLNIADNAVDRWLRCGRGGEVALRWSGDDAGAVDSWTFRELAVEVDRFARGLLGLGVGPGDRVGLQLPMVKEAAVALLACAKIGAISVPVFSGFGPAAVVDRLRAAEVKVHVVADAYRRGGKRVDVRSALATELARVPSLRSTVVLPLDGPVSRGVVGFPGEIVWSDLRVGASVEPLEAVACGADHPLLIAYTSGSTGRPKGVVLSHGGFAVKAGSDAAFALNLGPGEVACWVTDPGWIMFPITLLGGLVAGSATAVFGGAATTDLWRFVRDAEVTMLGLSPTLVRTLMGGGADPRAITAPGLRRIASSGEPWTPDAYEWLFARVFGERLPIINYSGGTEVSGGILANTTAEPIQPCGFATSLPGMCADVVAPDGSTVPKGIGELVLRRPSPGMPLRFWEDPDRYAATYWRTWPGIWHHGDWAERDGDVWYIRGRSDDTLKIAGKRVGPAEVEGVVNSVDTVVESAAVGVPDGVKGDALVVFARTDDGRSDDVQLTAQIHQALADRLGPTLRPRAVHVVSALPRTRSGKILRRVIRSVYLDEAVGDLSSIEDPATLDAIRELR</sequence>
<dbReference type="Pfam" id="PF00501">
    <property type="entry name" value="AMP-binding"/>
    <property type="match status" value="1"/>
</dbReference>
<evidence type="ECO:0000313" key="11">
    <source>
        <dbReference type="Proteomes" id="UP000589626"/>
    </source>
</evidence>
<dbReference type="GO" id="GO:0005524">
    <property type="term" value="F:ATP binding"/>
    <property type="evidence" value="ECO:0007669"/>
    <property type="project" value="UniProtKB-KW"/>
</dbReference>
<evidence type="ECO:0000256" key="4">
    <source>
        <dbReference type="ARBA" id="ARBA00022741"/>
    </source>
</evidence>